<gene>
    <name evidence="3" type="ORF">E4P82_20420</name>
</gene>
<dbReference type="Proteomes" id="UP000760480">
    <property type="component" value="Unassembled WGS sequence"/>
</dbReference>
<comment type="caution">
    <text evidence="3">The sequence shown here is derived from an EMBL/GenBank/DDBJ whole genome shotgun (WGS) entry which is preliminary data.</text>
</comment>
<accession>A0ABX1TPK0</accession>
<reference evidence="3 4" key="1">
    <citation type="submission" date="2019-03" db="EMBL/GenBank/DDBJ databases">
        <title>Metabolic reconstructions from genomes of highly enriched 'Candidatus Accumulibacter' and 'Candidatus Competibacter' bioreactor populations.</title>
        <authorList>
            <person name="Annavajhala M.K."/>
            <person name="Welles L."/>
            <person name="Abbas B."/>
            <person name="Sorokin D."/>
            <person name="Park H."/>
            <person name="Van Loosdrecht M."/>
            <person name="Chandran K."/>
        </authorList>
    </citation>
    <scope>NUCLEOTIDE SEQUENCE [LARGE SCALE GENOMIC DNA]</scope>
    <source>
        <strain evidence="3 4">SBR_G</strain>
    </source>
</reference>
<organism evidence="3 4">
    <name type="scientific">Candidatus Competibacter phosphatis</name>
    <dbReference type="NCBI Taxonomy" id="221280"/>
    <lineage>
        <taxon>Bacteria</taxon>
        <taxon>Pseudomonadati</taxon>
        <taxon>Pseudomonadota</taxon>
        <taxon>Gammaproteobacteria</taxon>
        <taxon>Candidatus Competibacteraceae</taxon>
        <taxon>Candidatus Competibacter</taxon>
    </lineage>
</organism>
<evidence type="ECO:0000256" key="1">
    <source>
        <dbReference type="SAM" id="MobiDB-lite"/>
    </source>
</evidence>
<evidence type="ECO:0000313" key="3">
    <source>
        <dbReference type="EMBL" id="NMQ21357.1"/>
    </source>
</evidence>
<feature type="non-terminal residue" evidence="3">
    <location>
        <position position="183"/>
    </location>
</feature>
<feature type="region of interest" description="Disordered" evidence="1">
    <location>
        <begin position="45"/>
        <end position="64"/>
    </location>
</feature>
<keyword evidence="4" id="KW-1185">Reference proteome</keyword>
<evidence type="ECO:0000256" key="2">
    <source>
        <dbReference type="SAM" id="SignalP"/>
    </source>
</evidence>
<evidence type="ECO:0000313" key="4">
    <source>
        <dbReference type="Proteomes" id="UP000760480"/>
    </source>
</evidence>
<name>A0ABX1TPK0_9GAMM</name>
<sequence length="183" mass="19524">MQNRPFLVLLVSCLLAILPLPSSPAADGYLTAAAAIVTTPDIPELFVPDEGPTQQSRSKAAATPAGRYPVRINARLSETGLPPATVLLSAPNGVRYEVVQDNQILHASGGTTWVGHLKDHDDIYRVLVTTQQGHSFGRILTPDGEFLVESDDSGTWLLDTHEAGWLPANTYDDAIPSPSLASS</sequence>
<proteinExistence type="predicted"/>
<keyword evidence="2" id="KW-0732">Signal</keyword>
<protein>
    <submittedName>
        <fullName evidence="3">Uncharacterized protein</fullName>
    </submittedName>
</protein>
<feature type="signal peptide" evidence="2">
    <location>
        <begin position="1"/>
        <end position="25"/>
    </location>
</feature>
<dbReference type="EMBL" id="SPMZ01000090">
    <property type="protein sequence ID" value="NMQ21357.1"/>
    <property type="molecule type" value="Genomic_DNA"/>
</dbReference>
<feature type="chain" id="PRO_5047308339" evidence="2">
    <location>
        <begin position="26"/>
        <end position="183"/>
    </location>
</feature>